<dbReference type="Proteomes" id="UP000307808">
    <property type="component" value="Unassembled WGS sequence"/>
</dbReference>
<dbReference type="InterPro" id="IPR040727">
    <property type="entry name" value="NAPRTase_N"/>
</dbReference>
<gene>
    <name evidence="2" type="ORF">FC770_11705</name>
</gene>
<dbReference type="Gene3D" id="3.20.140.10">
    <property type="entry name" value="nicotinate phosphoribosyltransferase"/>
    <property type="match status" value="1"/>
</dbReference>
<evidence type="ECO:0000313" key="2">
    <source>
        <dbReference type="EMBL" id="TKI61452.1"/>
    </source>
</evidence>
<dbReference type="SUPFAM" id="SSF54675">
    <property type="entry name" value="Nicotinate/Quinolinate PRTase N-terminal domain-like"/>
    <property type="match status" value="1"/>
</dbReference>
<dbReference type="AlphaFoldDB" id="A0A4U2YLQ8"/>
<sequence>MLRAAIANGTAQRYCVFEAFARHLPRGRRYGVVAGLDRILEAVEAFTFSPDQVLSLLEREVIDIPTAKWLSGFRFTVAVLIRNTQPSEDLPGVAEELARRRLREEYRALARRDPSLARNLRVGRPDLPRNLDDGGLLDLNALPAEQLTTFAGLSPEEATSVADARHHLGRFTSLNELALYADLSEPTTAMLSEHAVFI</sequence>
<proteinExistence type="predicted"/>
<feature type="domain" description="Nicotinate phosphoribosyltransferase N-terminal" evidence="1">
    <location>
        <begin position="1"/>
        <end position="79"/>
    </location>
</feature>
<protein>
    <recommendedName>
        <fullName evidence="1">Nicotinate phosphoribosyltransferase N-terminal domain-containing protein</fullName>
    </recommendedName>
</protein>
<dbReference type="UniPathway" id="UPA00253"/>
<dbReference type="InterPro" id="IPR010994">
    <property type="entry name" value="RuvA_2-like"/>
</dbReference>
<accession>A0A4U2YLQ8</accession>
<name>A0A4U2YLQ8_9ACTN</name>
<evidence type="ECO:0000313" key="3">
    <source>
        <dbReference type="Proteomes" id="UP000307808"/>
    </source>
</evidence>
<evidence type="ECO:0000259" key="1">
    <source>
        <dbReference type="Pfam" id="PF17767"/>
    </source>
</evidence>
<dbReference type="EMBL" id="SZPY01000003">
    <property type="protein sequence ID" value="TKI61452.1"/>
    <property type="molecule type" value="Genomic_DNA"/>
</dbReference>
<dbReference type="GO" id="GO:0009435">
    <property type="term" value="P:NAD+ biosynthetic process"/>
    <property type="evidence" value="ECO:0007669"/>
    <property type="project" value="UniProtKB-UniPathway"/>
</dbReference>
<dbReference type="OrthoDB" id="9770610at2"/>
<reference evidence="2 3" key="1">
    <citation type="submission" date="2019-04" db="EMBL/GenBank/DDBJ databases">
        <authorList>
            <person name="Dong K."/>
        </authorList>
    </citation>
    <scope>NUCLEOTIDE SEQUENCE [LARGE SCALE GENOMIC DNA]</scope>
    <source>
        <strain evidence="3">dk3543</strain>
    </source>
</reference>
<comment type="caution">
    <text evidence="2">The sequence shown here is derived from an EMBL/GenBank/DDBJ whole genome shotgun (WGS) entry which is preliminary data.</text>
</comment>
<organism evidence="2 3">
    <name type="scientific">Nocardioides jishulii</name>
    <dbReference type="NCBI Taxonomy" id="2575440"/>
    <lineage>
        <taxon>Bacteria</taxon>
        <taxon>Bacillati</taxon>
        <taxon>Actinomycetota</taxon>
        <taxon>Actinomycetes</taxon>
        <taxon>Propionibacteriales</taxon>
        <taxon>Nocardioidaceae</taxon>
        <taxon>Nocardioides</taxon>
    </lineage>
</organism>
<dbReference type="Pfam" id="PF17767">
    <property type="entry name" value="NAPRTase_N"/>
    <property type="match status" value="1"/>
</dbReference>
<keyword evidence="3" id="KW-1185">Reference proteome</keyword>
<dbReference type="RefSeq" id="WP_137066350.1">
    <property type="nucleotide sequence ID" value="NZ_CP040748.1"/>
</dbReference>
<dbReference type="SUPFAM" id="SSF47781">
    <property type="entry name" value="RuvA domain 2-like"/>
    <property type="match status" value="1"/>
</dbReference>